<reference evidence="2" key="2">
    <citation type="submission" date="2020-09" db="EMBL/GenBank/DDBJ databases">
        <authorList>
            <person name="Sun Q."/>
            <person name="Kim S."/>
        </authorList>
    </citation>
    <scope>NUCLEOTIDE SEQUENCE</scope>
    <source>
        <strain evidence="2">KCTC 32296</strain>
    </source>
</reference>
<dbReference type="CDD" id="cd04747">
    <property type="entry name" value="OYE_like_5_FMN"/>
    <property type="match status" value="1"/>
</dbReference>
<dbReference type="RefSeq" id="WP_189485786.1">
    <property type="nucleotide sequence ID" value="NZ_BMZB01000001.1"/>
</dbReference>
<sequence length="364" mass="39172">MSHSTLFSPYSFKGLDLKNRIVMAPMTRQFSPGGTPGQNVADYYTRRAKGNVGLIITEGTVIERPASKNEEGIPNFYGAALDGWRKVVDSVHAEGGLIAPQIWHTGAIYGNDPAWKPTPMDSPSGIAPDGTPVGQPMTETDIADTIAAFGRAAASAKGIGFDAIELHGAHGYLIDEFFFAGSNKRDDQWGGVTLKERTRFAAEVIKAARAAVGPDFPIIIRLSQFKPNAYDAKVASTPEEMEDWLTPLVDAGADVIHASQRRFWEPEFDGSDLNFAGWAKKITGKPTITVGSVGLSGEFIAGFGGEVSNPASLDKLLERLDRGDFDLVAVGRAILSDPDWVDKIRTGETASLKSFDRSLLGELV</sequence>
<dbReference type="Proteomes" id="UP000662572">
    <property type="component" value="Unassembled WGS sequence"/>
</dbReference>
<organism evidence="2 3">
    <name type="scientific">Asticcacaulis endophyticus</name>
    <dbReference type="NCBI Taxonomy" id="1395890"/>
    <lineage>
        <taxon>Bacteria</taxon>
        <taxon>Pseudomonadati</taxon>
        <taxon>Pseudomonadota</taxon>
        <taxon>Alphaproteobacteria</taxon>
        <taxon>Caulobacterales</taxon>
        <taxon>Caulobacteraceae</taxon>
        <taxon>Asticcacaulis</taxon>
    </lineage>
</organism>
<reference evidence="2" key="1">
    <citation type="journal article" date="2014" name="Int. J. Syst. Evol. Microbiol.">
        <title>Complete genome sequence of Corynebacterium casei LMG S-19264T (=DSM 44701T), isolated from a smear-ripened cheese.</title>
        <authorList>
            <consortium name="US DOE Joint Genome Institute (JGI-PGF)"/>
            <person name="Walter F."/>
            <person name="Albersmeier A."/>
            <person name="Kalinowski J."/>
            <person name="Ruckert C."/>
        </authorList>
    </citation>
    <scope>NUCLEOTIDE SEQUENCE</scope>
    <source>
        <strain evidence="2">KCTC 32296</strain>
    </source>
</reference>
<keyword evidence="3" id="KW-1185">Reference proteome</keyword>
<evidence type="ECO:0000313" key="3">
    <source>
        <dbReference type="Proteomes" id="UP000662572"/>
    </source>
</evidence>
<dbReference type="InterPro" id="IPR001155">
    <property type="entry name" value="OxRdtase_FMN_N"/>
</dbReference>
<protein>
    <submittedName>
        <fullName evidence="2">12-oxophytodienoate reductase</fullName>
    </submittedName>
</protein>
<dbReference type="InterPro" id="IPR045247">
    <property type="entry name" value="Oye-like"/>
</dbReference>
<proteinExistence type="predicted"/>
<gene>
    <name evidence="2" type="ORF">GCM10011273_15470</name>
</gene>
<dbReference type="SUPFAM" id="SSF51395">
    <property type="entry name" value="FMN-linked oxidoreductases"/>
    <property type="match status" value="1"/>
</dbReference>
<dbReference type="PANTHER" id="PTHR22893:SF55">
    <property type="entry name" value="OXIDOREDUCTASE-RELATED"/>
    <property type="match status" value="1"/>
</dbReference>
<dbReference type="EMBL" id="BMZB01000001">
    <property type="protein sequence ID" value="GGZ30163.1"/>
    <property type="molecule type" value="Genomic_DNA"/>
</dbReference>
<feature type="domain" description="NADH:flavin oxidoreductase/NADH oxidase N-terminal" evidence="1">
    <location>
        <begin position="6"/>
        <end position="293"/>
    </location>
</feature>
<dbReference type="Pfam" id="PF00724">
    <property type="entry name" value="Oxidored_FMN"/>
    <property type="match status" value="1"/>
</dbReference>
<accession>A0A918US07</accession>
<dbReference type="AlphaFoldDB" id="A0A918US07"/>
<comment type="caution">
    <text evidence="2">The sequence shown here is derived from an EMBL/GenBank/DDBJ whole genome shotgun (WGS) entry which is preliminary data.</text>
</comment>
<evidence type="ECO:0000313" key="2">
    <source>
        <dbReference type="EMBL" id="GGZ30163.1"/>
    </source>
</evidence>
<dbReference type="InterPro" id="IPR013785">
    <property type="entry name" value="Aldolase_TIM"/>
</dbReference>
<dbReference type="FunFam" id="3.20.20.70:FF:000262">
    <property type="entry name" value="NADH:flavin oxidoreductase"/>
    <property type="match status" value="1"/>
</dbReference>
<name>A0A918US07_9CAUL</name>
<dbReference type="GO" id="GO:0016491">
    <property type="term" value="F:oxidoreductase activity"/>
    <property type="evidence" value="ECO:0007669"/>
    <property type="project" value="InterPro"/>
</dbReference>
<dbReference type="PANTHER" id="PTHR22893">
    <property type="entry name" value="NADH OXIDOREDUCTASE-RELATED"/>
    <property type="match status" value="1"/>
</dbReference>
<dbReference type="GO" id="GO:0005829">
    <property type="term" value="C:cytosol"/>
    <property type="evidence" value="ECO:0007669"/>
    <property type="project" value="TreeGrafter"/>
</dbReference>
<dbReference type="GO" id="GO:0010181">
    <property type="term" value="F:FMN binding"/>
    <property type="evidence" value="ECO:0007669"/>
    <property type="project" value="InterPro"/>
</dbReference>
<dbReference type="Gene3D" id="3.20.20.70">
    <property type="entry name" value="Aldolase class I"/>
    <property type="match status" value="1"/>
</dbReference>
<evidence type="ECO:0000259" key="1">
    <source>
        <dbReference type="Pfam" id="PF00724"/>
    </source>
</evidence>